<proteinExistence type="predicted"/>
<keyword evidence="2" id="KW-1185">Reference proteome</keyword>
<accession>A0A7J8B932</accession>
<protein>
    <submittedName>
        <fullName evidence="1">Uncharacterized protein</fullName>
    </submittedName>
</protein>
<evidence type="ECO:0000313" key="1">
    <source>
        <dbReference type="EMBL" id="KAF6395327.1"/>
    </source>
</evidence>
<evidence type="ECO:0000313" key="2">
    <source>
        <dbReference type="Proteomes" id="UP000593571"/>
    </source>
</evidence>
<organism evidence="1 2">
    <name type="scientific">Rousettus aegyptiacus</name>
    <name type="common">Egyptian fruit bat</name>
    <name type="synonym">Pteropus aegyptiacus</name>
    <dbReference type="NCBI Taxonomy" id="9407"/>
    <lineage>
        <taxon>Eukaryota</taxon>
        <taxon>Metazoa</taxon>
        <taxon>Chordata</taxon>
        <taxon>Craniata</taxon>
        <taxon>Vertebrata</taxon>
        <taxon>Euteleostomi</taxon>
        <taxon>Mammalia</taxon>
        <taxon>Eutheria</taxon>
        <taxon>Laurasiatheria</taxon>
        <taxon>Chiroptera</taxon>
        <taxon>Yinpterochiroptera</taxon>
        <taxon>Pteropodoidea</taxon>
        <taxon>Pteropodidae</taxon>
        <taxon>Rousettinae</taxon>
        <taxon>Rousettus</taxon>
    </lineage>
</organism>
<sequence>MVAASFLSLLHHRSTQKQIMHHEEASLLMKTFRCWVHRALRGACAGLQKLLPNPYWEFYCRFFSFSSCSCPSSCLFFRDAFLVQFPQLLIRQLLPPSRSLRTFSHFQVHHSLWPLTGHINSAFCTLRGHDEQNTRLNQAQEKMMHLRDGQQETQEAAVGVTQQAVYSKLF</sequence>
<dbReference type="AlphaFoldDB" id="A0A7J8B932"/>
<name>A0A7J8B932_ROUAE</name>
<dbReference type="Proteomes" id="UP000593571">
    <property type="component" value="Unassembled WGS sequence"/>
</dbReference>
<dbReference type="EMBL" id="JACASE010000018">
    <property type="protein sequence ID" value="KAF6395327.1"/>
    <property type="molecule type" value="Genomic_DNA"/>
</dbReference>
<comment type="caution">
    <text evidence="1">The sequence shown here is derived from an EMBL/GenBank/DDBJ whole genome shotgun (WGS) entry which is preliminary data.</text>
</comment>
<reference evidence="1 2" key="1">
    <citation type="journal article" date="2020" name="Nature">
        <title>Six reference-quality genomes reveal evolution of bat adaptations.</title>
        <authorList>
            <person name="Jebb D."/>
            <person name="Huang Z."/>
            <person name="Pippel M."/>
            <person name="Hughes G.M."/>
            <person name="Lavrichenko K."/>
            <person name="Devanna P."/>
            <person name="Winkler S."/>
            <person name="Jermiin L.S."/>
            <person name="Skirmuntt E.C."/>
            <person name="Katzourakis A."/>
            <person name="Burkitt-Gray L."/>
            <person name="Ray D.A."/>
            <person name="Sullivan K.A.M."/>
            <person name="Roscito J.G."/>
            <person name="Kirilenko B.M."/>
            <person name="Davalos L.M."/>
            <person name="Corthals A.P."/>
            <person name="Power M.L."/>
            <person name="Jones G."/>
            <person name="Ransome R.D."/>
            <person name="Dechmann D.K.N."/>
            <person name="Locatelli A.G."/>
            <person name="Puechmaille S.J."/>
            <person name="Fedrigo O."/>
            <person name="Jarvis E.D."/>
            <person name="Hiller M."/>
            <person name="Vernes S.C."/>
            <person name="Myers E.W."/>
            <person name="Teeling E.C."/>
        </authorList>
    </citation>
    <scope>NUCLEOTIDE SEQUENCE [LARGE SCALE GENOMIC DNA]</scope>
    <source>
        <strain evidence="1">MRouAeg1</strain>
        <tissue evidence="1">Muscle</tissue>
    </source>
</reference>
<gene>
    <name evidence="1" type="ORF">HJG63_009891</name>
</gene>